<feature type="region of interest" description="Disordered" evidence="1">
    <location>
        <begin position="35"/>
        <end position="127"/>
    </location>
</feature>
<keyword evidence="4" id="KW-1185">Reference proteome</keyword>
<evidence type="ECO:0000256" key="1">
    <source>
        <dbReference type="SAM" id="MobiDB-lite"/>
    </source>
</evidence>
<feature type="transmembrane region" description="Helical" evidence="2">
    <location>
        <begin position="603"/>
        <end position="623"/>
    </location>
</feature>
<dbReference type="AlphaFoldDB" id="A0ABD3MGV4"/>
<keyword evidence="2" id="KW-0472">Membrane</keyword>
<accession>A0ABD3MGV4</accession>
<gene>
    <name evidence="3" type="ORF">ACHAW5_005076</name>
</gene>
<sequence>MLKTIKLSGDLIIPGVDEEATGSDDVALHSEYAAAVKDRMDPPPRSLRQEIPLSQTTSRTLSRGFDDTIESDRGNEHAAKGDSSSVSSQLNSDELVDLSSSDSDGKDEFDRGNEYAAKGDSSPVSSQLNSYELVDLSSSNSDGDDELSFNPALERAQHRRLTDEDDLIRDAIPAAVPASIGRAILKNKQRPEKKRTLVVYSGPTSLDRTIGKNDVYLTNFEYFIQHGIECHGLGGTGNDDLERPFEDLNLQYVFVLTQEVADEYTKEDGLITRKQARCQAAQQARQRMNNQVVGNDNSLITVLVREDRCYDMESLLLVARTYDLPQLYDHMVYINCGLAGPKFGPGSPEHWEYLSSWTELYTSLLSDKVQMVGHTINTHFNTVYSPHVQSFLFAVNTPMIDIWLKTGAIYECGLSNEDFKDELVKMALVWRYEVGISRVLLERGFSIAAAFMHQQGSLGVPLIMDKNSTFGRHFGKEEIIHSDVFLEEGMRRLTESSFPEYEDHRKYAILPWDCYVFFKVSRLIPTDIQEVMRYENLGPVALVPNDARRSSIGEWRRKAGVSIFGDIIDGILSRLSYTSRIGPLRCYGRHCEFEQAASATGELMGIFIMITLFFWYLATSNVVKRRISIALRQRKCHEK</sequence>
<comment type="caution">
    <text evidence="3">The sequence shown here is derived from an EMBL/GenBank/DDBJ whole genome shotgun (WGS) entry which is preliminary data.</text>
</comment>
<keyword evidence="2" id="KW-0812">Transmembrane</keyword>
<organism evidence="3 4">
    <name type="scientific">Stephanodiscus triporus</name>
    <dbReference type="NCBI Taxonomy" id="2934178"/>
    <lineage>
        <taxon>Eukaryota</taxon>
        <taxon>Sar</taxon>
        <taxon>Stramenopiles</taxon>
        <taxon>Ochrophyta</taxon>
        <taxon>Bacillariophyta</taxon>
        <taxon>Coscinodiscophyceae</taxon>
        <taxon>Thalassiosirophycidae</taxon>
        <taxon>Stephanodiscales</taxon>
        <taxon>Stephanodiscaceae</taxon>
        <taxon>Stephanodiscus</taxon>
    </lineage>
</organism>
<feature type="compositionally biased region" description="Basic and acidic residues" evidence="1">
    <location>
        <begin position="103"/>
        <end position="113"/>
    </location>
</feature>
<evidence type="ECO:0000313" key="4">
    <source>
        <dbReference type="Proteomes" id="UP001530315"/>
    </source>
</evidence>
<protein>
    <submittedName>
        <fullName evidence="3">Uncharacterized protein</fullName>
    </submittedName>
</protein>
<reference evidence="3 4" key="1">
    <citation type="submission" date="2024-10" db="EMBL/GenBank/DDBJ databases">
        <title>Updated reference genomes for cyclostephanoid diatoms.</title>
        <authorList>
            <person name="Roberts W.R."/>
            <person name="Alverson A.J."/>
        </authorList>
    </citation>
    <scope>NUCLEOTIDE SEQUENCE [LARGE SCALE GENOMIC DNA]</scope>
    <source>
        <strain evidence="3 4">AJA276-08</strain>
    </source>
</reference>
<evidence type="ECO:0000313" key="3">
    <source>
        <dbReference type="EMBL" id="KAL3763179.1"/>
    </source>
</evidence>
<feature type="compositionally biased region" description="Polar residues" evidence="1">
    <location>
        <begin position="52"/>
        <end position="61"/>
    </location>
</feature>
<evidence type="ECO:0000256" key="2">
    <source>
        <dbReference type="SAM" id="Phobius"/>
    </source>
</evidence>
<name>A0ABD3MGV4_9STRA</name>
<dbReference type="Proteomes" id="UP001530315">
    <property type="component" value="Unassembled WGS sequence"/>
</dbReference>
<feature type="compositionally biased region" description="Basic and acidic residues" evidence="1">
    <location>
        <begin position="64"/>
        <end position="80"/>
    </location>
</feature>
<proteinExistence type="predicted"/>
<feature type="compositionally biased region" description="Low complexity" evidence="1">
    <location>
        <begin position="83"/>
        <end position="102"/>
    </location>
</feature>
<keyword evidence="2" id="KW-1133">Transmembrane helix</keyword>
<dbReference type="EMBL" id="JALLAZ020001808">
    <property type="protein sequence ID" value="KAL3763179.1"/>
    <property type="molecule type" value="Genomic_DNA"/>
</dbReference>